<organism evidence="1">
    <name type="scientific">termite gut metagenome</name>
    <dbReference type="NCBI Taxonomy" id="433724"/>
    <lineage>
        <taxon>unclassified sequences</taxon>
        <taxon>metagenomes</taxon>
        <taxon>organismal metagenomes</taxon>
    </lineage>
</organism>
<protein>
    <submittedName>
        <fullName evidence="1">Uncharacterized protein</fullName>
    </submittedName>
</protein>
<accession>A0A5J4QZU7</accession>
<dbReference type="EMBL" id="SNRY01002097">
    <property type="protein sequence ID" value="KAA6326815.1"/>
    <property type="molecule type" value="Genomic_DNA"/>
</dbReference>
<sequence>MLRYEEVRNLERKLQEYRLTFLKETFCIS</sequence>
<gene>
    <name evidence="1" type="ORF">EZS27_024131</name>
</gene>
<dbReference type="AlphaFoldDB" id="A0A5J4QZU7"/>
<evidence type="ECO:0000313" key="1">
    <source>
        <dbReference type="EMBL" id="KAA6326815.1"/>
    </source>
</evidence>
<comment type="caution">
    <text evidence="1">The sequence shown here is derived from an EMBL/GenBank/DDBJ whole genome shotgun (WGS) entry which is preliminary data.</text>
</comment>
<name>A0A5J4QZU7_9ZZZZ</name>
<reference evidence="1" key="1">
    <citation type="submission" date="2019-03" db="EMBL/GenBank/DDBJ databases">
        <title>Single cell metagenomics reveals metabolic interactions within the superorganism composed of flagellate Streblomastix strix and complex community of Bacteroidetes bacteria on its surface.</title>
        <authorList>
            <person name="Treitli S.C."/>
            <person name="Kolisko M."/>
            <person name="Husnik F."/>
            <person name="Keeling P."/>
            <person name="Hampl V."/>
        </authorList>
    </citation>
    <scope>NUCLEOTIDE SEQUENCE</scope>
    <source>
        <strain evidence="1">STM</strain>
    </source>
</reference>
<proteinExistence type="predicted"/>